<feature type="compositionally biased region" description="Basic and acidic residues" evidence="1">
    <location>
        <begin position="230"/>
        <end position="248"/>
    </location>
</feature>
<dbReference type="WBParaSite" id="MCU_001976-RA">
    <property type="protein sequence ID" value="MCU_001976-RA"/>
    <property type="gene ID" value="MCU_001976"/>
</dbReference>
<protein>
    <submittedName>
        <fullName evidence="2">C2H2-type domain-containing protein</fullName>
    </submittedName>
</protein>
<sequence length="348" mass="39398">MALKPGTTQIIKDTFDPCTQNRLAAFMSLWSSLRDEKLIAEELCDILLWILCLIQLCATYNPLVKDTVKQKAFLAQIIRMSSSNKLRQKVFVLYKTLNIDCLWGREVEDQVVNYSWIPIKDATNELTETFLYNLPEALNQLESDTLKASIKSLEAARIETLDTKNIEDLMEKVQSSEVVWSDVRSIYEPTNGAGYGSHTNSFNQQKPCPNGSFSKHLRTLKDLLSRCEELKTKSQPESSRKDDVKPDAGFECGGHSVRPKIQNSTHASSKVTGGSLACASGYAVVHCIYCSIDFPTLDYYINHKNSMEHSEKLVQFNDRLREEEDKTRPRRGSNVRRNSGHNSSSDID</sequence>
<reference evidence="2" key="1">
    <citation type="submission" date="2019-11" db="UniProtKB">
        <authorList>
            <consortium name="WormBaseParasite"/>
        </authorList>
    </citation>
    <scope>IDENTIFICATION</scope>
</reference>
<accession>A0A5K3ENS0</accession>
<evidence type="ECO:0000313" key="2">
    <source>
        <dbReference type="WBParaSite" id="MCU_001976-RA"/>
    </source>
</evidence>
<feature type="compositionally biased region" description="Polar residues" evidence="1">
    <location>
        <begin position="335"/>
        <end position="348"/>
    </location>
</feature>
<feature type="region of interest" description="Disordered" evidence="1">
    <location>
        <begin position="230"/>
        <end position="269"/>
    </location>
</feature>
<feature type="region of interest" description="Disordered" evidence="1">
    <location>
        <begin position="318"/>
        <end position="348"/>
    </location>
</feature>
<organism evidence="2">
    <name type="scientific">Mesocestoides corti</name>
    <name type="common">Flatworm</name>
    <dbReference type="NCBI Taxonomy" id="53468"/>
    <lineage>
        <taxon>Eukaryota</taxon>
        <taxon>Metazoa</taxon>
        <taxon>Spiralia</taxon>
        <taxon>Lophotrochozoa</taxon>
        <taxon>Platyhelminthes</taxon>
        <taxon>Cestoda</taxon>
        <taxon>Eucestoda</taxon>
        <taxon>Cyclophyllidea</taxon>
        <taxon>Mesocestoididae</taxon>
        <taxon>Mesocestoides</taxon>
    </lineage>
</organism>
<feature type="compositionally biased region" description="Basic and acidic residues" evidence="1">
    <location>
        <begin position="318"/>
        <end position="327"/>
    </location>
</feature>
<proteinExistence type="predicted"/>
<dbReference type="AlphaFoldDB" id="A0A5K3ENS0"/>
<name>A0A5K3ENS0_MESCO</name>
<evidence type="ECO:0000256" key="1">
    <source>
        <dbReference type="SAM" id="MobiDB-lite"/>
    </source>
</evidence>